<keyword evidence="9" id="KW-0846">Cobalamin</keyword>
<dbReference type="GO" id="GO:0052693">
    <property type="term" value="F:epoxyqueuosine reductase activity"/>
    <property type="evidence" value="ECO:0007669"/>
    <property type="project" value="UniProtKB-UniRule"/>
</dbReference>
<evidence type="ECO:0000256" key="7">
    <source>
        <dbReference type="ARBA" id="ARBA00023004"/>
    </source>
</evidence>
<keyword evidence="8 9" id="KW-0411">Iron-sulfur</keyword>
<comment type="cofactor">
    <cofactor evidence="9">
        <name>[4Fe-4S] cluster</name>
        <dbReference type="ChEBI" id="CHEBI:49883"/>
    </cofactor>
    <text evidence="9">Binds 2 [4Fe-4S] clusters per monomer.</text>
</comment>
<evidence type="ECO:0000256" key="1">
    <source>
        <dbReference type="ARBA" id="ARBA00022485"/>
    </source>
</evidence>
<dbReference type="InterPro" id="IPR017896">
    <property type="entry name" value="4Fe4S_Fe-S-bd"/>
</dbReference>
<comment type="subcellular location">
    <subcellularLocation>
        <location evidence="9">Cytoplasm</location>
    </subcellularLocation>
</comment>
<dbReference type="InterPro" id="IPR004453">
    <property type="entry name" value="QueG"/>
</dbReference>
<comment type="pathway">
    <text evidence="9">tRNA modification; tRNA-queuosine biosynthesis.</text>
</comment>
<dbReference type="OrthoDB" id="9784571at2"/>
<comment type="catalytic activity">
    <reaction evidence="9">
        <text>epoxyqueuosine(34) in tRNA + AH2 = queuosine(34) in tRNA + A + H2O</text>
        <dbReference type="Rhea" id="RHEA:32159"/>
        <dbReference type="Rhea" id="RHEA-COMP:18571"/>
        <dbReference type="Rhea" id="RHEA-COMP:18582"/>
        <dbReference type="ChEBI" id="CHEBI:13193"/>
        <dbReference type="ChEBI" id="CHEBI:15377"/>
        <dbReference type="ChEBI" id="CHEBI:17499"/>
        <dbReference type="ChEBI" id="CHEBI:194431"/>
        <dbReference type="ChEBI" id="CHEBI:194443"/>
        <dbReference type="EC" id="1.17.99.6"/>
    </reaction>
</comment>
<dbReference type="UniPathway" id="UPA00392"/>
<keyword evidence="5 9" id="KW-0671">Queuosine biosynthesis</keyword>
<evidence type="ECO:0000313" key="11">
    <source>
        <dbReference type="EMBL" id="ODB98214.1"/>
    </source>
</evidence>
<feature type="binding site" evidence="9">
    <location>
        <position position="178"/>
    </location>
    <ligand>
        <name>cob(II)alamin</name>
        <dbReference type="ChEBI" id="CHEBI:16304"/>
    </ligand>
</feature>
<proteinExistence type="inferred from homology"/>
<dbReference type="InterPro" id="IPR017900">
    <property type="entry name" value="4Fe4S_Fe_S_CS"/>
</dbReference>
<comment type="subunit">
    <text evidence="9">Monomer.</text>
</comment>
<keyword evidence="3 9" id="KW-0819">tRNA processing</keyword>
<comment type="cofactor">
    <cofactor evidence="9">
        <name>cob(II)alamin</name>
        <dbReference type="ChEBI" id="CHEBI:16304"/>
    </cofactor>
</comment>
<dbReference type="PANTHER" id="PTHR30002">
    <property type="entry name" value="EPOXYQUEUOSINE REDUCTASE"/>
    <property type="match status" value="1"/>
</dbReference>
<evidence type="ECO:0000256" key="6">
    <source>
        <dbReference type="ARBA" id="ARBA00023002"/>
    </source>
</evidence>
<gene>
    <name evidence="9" type="primary">queG</name>
    <name evidence="11" type="ORF">A3196_16515</name>
</gene>
<feature type="binding site" evidence="9">
    <location>
        <position position="250"/>
    </location>
    <ligand>
        <name>[4Fe-4S] cluster</name>
        <dbReference type="ChEBI" id="CHEBI:49883"/>
        <label>2</label>
    </ligand>
</feature>
<dbReference type="EC" id="1.17.99.6" evidence="9"/>
<reference evidence="11 12" key="1">
    <citation type="submission" date="2016-03" db="EMBL/GenBank/DDBJ databases">
        <title>Chemosynthetic sulphur-oxidizing symbionts of marine invertebrate animals are capable of nitrogen fixation.</title>
        <authorList>
            <person name="Petersen J.M."/>
            <person name="Kemper A."/>
            <person name="Gruber-Vodicka H."/>
            <person name="Cardini U."/>
            <person name="Geest Mvander."/>
            <person name="Kleiner M."/>
            <person name="Bulgheresi S."/>
            <person name="Fussmann M."/>
            <person name="Herbold C."/>
            <person name="Seah B.K.B."/>
            <person name="Antony C.Paul."/>
            <person name="Liu D."/>
            <person name="Belitz A."/>
            <person name="Weber M."/>
        </authorList>
    </citation>
    <scope>NUCLEOTIDE SEQUENCE [LARGE SCALE GENOMIC DNA]</scope>
    <source>
        <strain evidence="11">G_D</strain>
    </source>
</reference>
<comment type="function">
    <text evidence="9">Catalyzes the conversion of epoxyqueuosine (oQ) to queuosine (Q), which is a hypermodified base found in the wobble positions of tRNA(Asp), tRNA(Asn), tRNA(His) and tRNA(Tyr).</text>
</comment>
<evidence type="ECO:0000313" key="12">
    <source>
        <dbReference type="Proteomes" id="UP000094849"/>
    </source>
</evidence>
<evidence type="ECO:0000256" key="5">
    <source>
        <dbReference type="ARBA" id="ARBA00022785"/>
    </source>
</evidence>
<comment type="caution">
    <text evidence="9">Lacks conserved residue(s) required for the propagation of feature annotation.</text>
</comment>
<dbReference type="RefSeq" id="WP_069006597.1">
    <property type="nucleotide sequence ID" value="NZ_LVJW01000003.1"/>
</dbReference>
<dbReference type="PROSITE" id="PS00198">
    <property type="entry name" value="4FE4S_FER_1"/>
    <property type="match status" value="1"/>
</dbReference>
<comment type="similarity">
    <text evidence="9">Belongs to the QueG family.</text>
</comment>
<feature type="binding site" evidence="9">
    <location>
        <position position="253"/>
    </location>
    <ligand>
        <name>[4Fe-4S] cluster</name>
        <dbReference type="ChEBI" id="CHEBI:49883"/>
        <label>2</label>
    </ligand>
</feature>
<feature type="binding site" evidence="9">
    <location>
        <position position="200"/>
    </location>
    <ligand>
        <name>[4Fe-4S] cluster</name>
        <dbReference type="ChEBI" id="CHEBI:49883"/>
        <label>1</label>
    </ligand>
</feature>
<accession>A0A1E2UUU4</accession>
<feature type="binding site" evidence="9">
    <location>
        <begin position="250"/>
        <end position="251"/>
    </location>
    <ligand>
        <name>cob(II)alamin</name>
        <dbReference type="ChEBI" id="CHEBI:16304"/>
    </ligand>
</feature>
<dbReference type="GO" id="GO:0051539">
    <property type="term" value="F:4 iron, 4 sulfur cluster binding"/>
    <property type="evidence" value="ECO:0007669"/>
    <property type="project" value="UniProtKB-KW"/>
</dbReference>
<feature type="binding site" evidence="9">
    <location>
        <position position="207"/>
    </location>
    <ligand>
        <name>[4Fe-4S] cluster</name>
        <dbReference type="ChEBI" id="CHEBI:49883"/>
        <label>2</label>
    </ligand>
</feature>
<dbReference type="GO" id="GO:0031419">
    <property type="term" value="F:cobalamin binding"/>
    <property type="evidence" value="ECO:0007669"/>
    <property type="project" value="UniProtKB-KW"/>
</dbReference>
<keyword evidence="12" id="KW-1185">Reference proteome</keyword>
<dbReference type="FunFam" id="3.30.70.20:FF:000017">
    <property type="entry name" value="Epoxyqueuosine reductase"/>
    <property type="match status" value="1"/>
</dbReference>
<keyword evidence="2 9" id="KW-0963">Cytoplasm</keyword>
<keyword evidence="9" id="KW-0170">Cobalt</keyword>
<evidence type="ECO:0000256" key="4">
    <source>
        <dbReference type="ARBA" id="ARBA00022723"/>
    </source>
</evidence>
<dbReference type="PROSITE" id="PS51379">
    <property type="entry name" value="4FE4S_FER_2"/>
    <property type="match status" value="1"/>
</dbReference>
<feature type="binding site" evidence="9">
    <location>
        <position position="143"/>
    </location>
    <ligand>
        <name>cob(II)alamin</name>
        <dbReference type="ChEBI" id="CHEBI:16304"/>
    </ligand>
</feature>
<dbReference type="EMBL" id="LVJZ01000003">
    <property type="protein sequence ID" value="ODB98214.1"/>
    <property type="molecule type" value="Genomic_DNA"/>
</dbReference>
<evidence type="ECO:0000256" key="2">
    <source>
        <dbReference type="ARBA" id="ARBA00022490"/>
    </source>
</evidence>
<comment type="caution">
    <text evidence="11">The sequence shown here is derived from an EMBL/GenBank/DDBJ whole genome shotgun (WGS) entry which is preliminary data.</text>
</comment>
<feature type="binding site" evidence="9">
    <location>
        <position position="65"/>
    </location>
    <ligand>
        <name>cob(II)alamin</name>
        <dbReference type="ChEBI" id="CHEBI:16304"/>
    </ligand>
</feature>
<dbReference type="HAMAP" id="MF_00916">
    <property type="entry name" value="QueG"/>
    <property type="match status" value="1"/>
</dbReference>
<feature type="binding site" evidence="9">
    <location>
        <position position="197"/>
    </location>
    <ligand>
        <name>[4Fe-4S] cluster</name>
        <dbReference type="ChEBI" id="CHEBI:49883"/>
        <label>1</label>
    </ligand>
</feature>
<dbReference type="InterPro" id="IPR013542">
    <property type="entry name" value="QueG_DUF1730"/>
</dbReference>
<feature type="active site" description="Proton donor" evidence="9">
    <location>
        <position position="143"/>
    </location>
</feature>
<feature type="binding site" evidence="9">
    <location>
        <position position="257"/>
    </location>
    <ligand>
        <name>[4Fe-4S] cluster</name>
        <dbReference type="ChEBI" id="CHEBI:49883"/>
        <label>1</label>
    </ligand>
</feature>
<dbReference type="SUPFAM" id="SSF46548">
    <property type="entry name" value="alpha-helical ferredoxin"/>
    <property type="match status" value="1"/>
</dbReference>
<dbReference type="GO" id="GO:0008616">
    <property type="term" value="P:tRNA queuosine(34) biosynthetic process"/>
    <property type="evidence" value="ECO:0007669"/>
    <property type="project" value="UniProtKB-UniRule"/>
</dbReference>
<feature type="binding site" evidence="9">
    <location>
        <position position="203"/>
    </location>
    <ligand>
        <name>[4Fe-4S] cluster</name>
        <dbReference type="ChEBI" id="CHEBI:49883"/>
        <label>1</label>
    </ligand>
</feature>
<evidence type="ECO:0000256" key="9">
    <source>
        <dbReference type="HAMAP-Rule" id="MF_00916"/>
    </source>
</evidence>
<evidence type="ECO:0000256" key="3">
    <source>
        <dbReference type="ARBA" id="ARBA00022694"/>
    </source>
</evidence>
<keyword evidence="4 9" id="KW-0479">Metal-binding</keyword>
<sequence>MSETLNADELLKLSLQIKQWGEELGFNAVGITDTDLSEAESRLQQWLASDCHGEMDYMARHGSKRSRPAELEPGTVRVISVRMDYLPEPMQDLQQLLEDPQKAFISRYALGRDYHKLLRNRLKKLQQKIQHSIPDSNNRLYVDSAPVLEKPLAEKAGLGWIGKHTNLINKRSGSWFFLGEIYTSIPLPIDQPAEDHCGRCQACLEICPTRAITAPYQLDARRCISYLTIELKGAIPEPFRAAMGNRIYGCDDCQQVCPWNRFAQVTGEQDFLARHHLDTSGLISLFDWDEATYLQKTEGSAIRRIGYQRWQRNLAVALGNAPTSDAVAEALLRRLEQASPMVKEHILWALDRQRNQPATA</sequence>
<dbReference type="Pfam" id="PF13484">
    <property type="entry name" value="Fer4_16"/>
    <property type="match status" value="1"/>
</dbReference>
<protein>
    <recommendedName>
        <fullName evidence="9">Epoxyqueuosine reductase</fullName>
        <ecNumber evidence="9">1.17.99.6</ecNumber>
    </recommendedName>
    <alternativeName>
        <fullName evidence="9">Queuosine biosynthesis protein QueG</fullName>
    </alternativeName>
</protein>
<feature type="binding site" evidence="9">
    <location>
        <position position="225"/>
    </location>
    <ligand>
        <name>cob(II)alamin</name>
        <dbReference type="ChEBI" id="CHEBI:16304"/>
    </ligand>
</feature>
<dbReference type="AlphaFoldDB" id="A0A1E2UUU4"/>
<dbReference type="NCBIfam" id="TIGR00276">
    <property type="entry name" value="tRNA epoxyqueuosine(34) reductase QueG"/>
    <property type="match status" value="1"/>
</dbReference>
<dbReference type="GO" id="GO:0046872">
    <property type="term" value="F:metal ion binding"/>
    <property type="evidence" value="ECO:0007669"/>
    <property type="project" value="UniProtKB-KW"/>
</dbReference>
<organism evidence="11 12">
    <name type="scientific">Candidatus Thiodiazotropha endoloripes</name>
    <dbReference type="NCBI Taxonomy" id="1818881"/>
    <lineage>
        <taxon>Bacteria</taxon>
        <taxon>Pseudomonadati</taxon>
        <taxon>Pseudomonadota</taxon>
        <taxon>Gammaproteobacteria</taxon>
        <taxon>Chromatiales</taxon>
        <taxon>Sedimenticolaceae</taxon>
        <taxon>Candidatus Thiodiazotropha</taxon>
    </lineage>
</organism>
<evidence type="ECO:0000256" key="8">
    <source>
        <dbReference type="ARBA" id="ARBA00023014"/>
    </source>
</evidence>
<feature type="binding site" evidence="9">
    <location>
        <position position="232"/>
    </location>
    <ligand>
        <name>tRNA</name>
        <dbReference type="ChEBI" id="CHEBI:17843"/>
    </ligand>
</feature>
<feature type="binding site" evidence="9">
    <location>
        <position position="223"/>
    </location>
    <ligand>
        <name>[4Fe-4S] cluster</name>
        <dbReference type="ChEBI" id="CHEBI:49883"/>
        <label>2</label>
    </ligand>
</feature>
<dbReference type="Proteomes" id="UP000094849">
    <property type="component" value="Unassembled WGS sequence"/>
</dbReference>
<feature type="domain" description="4Fe-4S ferredoxin-type" evidence="10">
    <location>
        <begin position="185"/>
        <end position="217"/>
    </location>
</feature>
<evidence type="ECO:0000259" key="10">
    <source>
        <dbReference type="PROSITE" id="PS51379"/>
    </source>
</evidence>
<feature type="binding site" evidence="9">
    <location>
        <position position="167"/>
    </location>
    <ligand>
        <name>cob(II)alamin</name>
        <dbReference type="ChEBI" id="CHEBI:16304"/>
    </ligand>
</feature>
<dbReference type="STRING" id="1818881.A3196_16515"/>
<dbReference type="GO" id="GO:0005737">
    <property type="term" value="C:cytoplasm"/>
    <property type="evidence" value="ECO:0007669"/>
    <property type="project" value="UniProtKB-SubCell"/>
</dbReference>
<keyword evidence="1 9" id="KW-0004">4Fe-4S</keyword>
<dbReference type="Gene3D" id="3.30.70.20">
    <property type="match status" value="1"/>
</dbReference>
<name>A0A1E2UUU4_9GAMM</name>
<keyword evidence="7 9" id="KW-0408">Iron</keyword>
<dbReference type="PANTHER" id="PTHR30002:SF4">
    <property type="entry name" value="EPOXYQUEUOSINE REDUCTASE"/>
    <property type="match status" value="1"/>
</dbReference>
<keyword evidence="6 9" id="KW-0560">Oxidoreductase</keyword>
<dbReference type="Pfam" id="PF08331">
    <property type="entry name" value="QueG_DUF1730"/>
    <property type="match status" value="1"/>
</dbReference>